<dbReference type="InterPro" id="IPR003838">
    <property type="entry name" value="ABC3_permease_C"/>
</dbReference>
<feature type="transmembrane region" description="Helical" evidence="7">
    <location>
        <begin position="441"/>
        <end position="467"/>
    </location>
</feature>
<comment type="caution">
    <text evidence="10">The sequence shown here is derived from an EMBL/GenBank/DDBJ whole genome shotgun (WGS) entry which is preliminary data.</text>
</comment>
<keyword evidence="11" id="KW-1185">Reference proteome</keyword>
<dbReference type="EMBL" id="BMWX01000011">
    <property type="protein sequence ID" value="GGZ41630.1"/>
    <property type="molecule type" value="Genomic_DNA"/>
</dbReference>
<dbReference type="Pfam" id="PF12704">
    <property type="entry name" value="MacB_PCD"/>
    <property type="match status" value="1"/>
</dbReference>
<dbReference type="GO" id="GO:0022857">
    <property type="term" value="F:transmembrane transporter activity"/>
    <property type="evidence" value="ECO:0007669"/>
    <property type="project" value="TreeGrafter"/>
</dbReference>
<reference evidence="10" key="1">
    <citation type="journal article" date="2014" name="Int. J. Syst. Evol. Microbiol.">
        <title>Complete genome sequence of Corynebacterium casei LMG S-19264T (=DSM 44701T), isolated from a smear-ripened cheese.</title>
        <authorList>
            <consortium name="US DOE Joint Genome Institute (JGI-PGF)"/>
            <person name="Walter F."/>
            <person name="Albersmeier A."/>
            <person name="Kalinowski J."/>
            <person name="Ruckert C."/>
        </authorList>
    </citation>
    <scope>NUCLEOTIDE SEQUENCE</scope>
    <source>
        <strain evidence="10">KCTC 12368</strain>
    </source>
</reference>
<evidence type="ECO:0000313" key="11">
    <source>
        <dbReference type="Proteomes" id="UP000619457"/>
    </source>
</evidence>
<evidence type="ECO:0000259" key="9">
    <source>
        <dbReference type="Pfam" id="PF12704"/>
    </source>
</evidence>
<feature type="domain" description="ABC3 transporter permease C-terminal" evidence="8">
    <location>
        <begin position="364"/>
        <end position="477"/>
    </location>
</feature>
<reference evidence="10" key="2">
    <citation type="submission" date="2020-09" db="EMBL/GenBank/DDBJ databases">
        <authorList>
            <person name="Sun Q."/>
            <person name="Kim S."/>
        </authorList>
    </citation>
    <scope>NUCLEOTIDE SEQUENCE</scope>
    <source>
        <strain evidence="10">KCTC 12368</strain>
    </source>
</reference>
<dbReference type="AlphaFoldDB" id="A0A918UXI6"/>
<evidence type="ECO:0000256" key="6">
    <source>
        <dbReference type="ARBA" id="ARBA00038076"/>
    </source>
</evidence>
<feature type="domain" description="MacB-like periplasmic core" evidence="9">
    <location>
        <begin position="53"/>
        <end position="264"/>
    </location>
</feature>
<organism evidence="10 11">
    <name type="scientific">Echinicola pacifica</name>
    <dbReference type="NCBI Taxonomy" id="346377"/>
    <lineage>
        <taxon>Bacteria</taxon>
        <taxon>Pseudomonadati</taxon>
        <taxon>Bacteroidota</taxon>
        <taxon>Cytophagia</taxon>
        <taxon>Cytophagales</taxon>
        <taxon>Cyclobacteriaceae</taxon>
        <taxon>Echinicola</taxon>
    </lineage>
</organism>
<dbReference type="InterPro" id="IPR025857">
    <property type="entry name" value="MacB_PCD"/>
</dbReference>
<sequence>MLDLNKDREADLLLVKRVKEIPLLLKIDMMFNPRLLSNFYIAFEAVMANRLRSLLTALGIIFGVAAVIAMMAIGNGAQQEILEQIKLVGVNNIIVEPIVEQVEEQVEGSAGNGPGKEKNKFSPGLRMLDVEAVKKTIPGIERISPEIILDTYIVKSGIRRSAKLVGVTPEYFKVTNFQLREGGMFTDNNLLHGDPVCIIGRGVQTKFFSKEEPIGKRIKCGNQWMRVIGVMEERIVSDQSLAKLGIRDFNMDVYIPIQTMLVRYKNRDMITSGNLAAGRSGSARFFIGGQAPQNSATVPTNYHQIDKLVVQVSDSKLLNPTADVLSRLLERKHYNVVDFEITIPELLLKQQQRTQNIFNIVLGAIAGISLLVGGIGIMNIMLASVMERIKEIGLRLSLGAKKTDIVHQFLFEAMMISVSGGVIGVILGVVLASLVSNFGDFPTIITIPSILVSFSVAATVGLIFGIAPARRAASQDPITSLRYE</sequence>
<dbReference type="PANTHER" id="PTHR30572:SF4">
    <property type="entry name" value="ABC TRANSPORTER PERMEASE YTRF"/>
    <property type="match status" value="1"/>
</dbReference>
<evidence type="ECO:0000256" key="7">
    <source>
        <dbReference type="SAM" id="Phobius"/>
    </source>
</evidence>
<evidence type="ECO:0000256" key="2">
    <source>
        <dbReference type="ARBA" id="ARBA00022475"/>
    </source>
</evidence>
<keyword evidence="2" id="KW-1003">Cell membrane</keyword>
<feature type="transmembrane region" description="Helical" evidence="7">
    <location>
        <begin position="357"/>
        <end position="382"/>
    </location>
</feature>
<feature type="transmembrane region" description="Helical" evidence="7">
    <location>
        <begin position="54"/>
        <end position="74"/>
    </location>
</feature>
<gene>
    <name evidence="10" type="ORF">GCM10007049_38700</name>
</gene>
<proteinExistence type="inferred from homology"/>
<name>A0A918UXI6_9BACT</name>
<feature type="transmembrane region" description="Helical" evidence="7">
    <location>
        <begin position="409"/>
        <end position="435"/>
    </location>
</feature>
<evidence type="ECO:0000313" key="10">
    <source>
        <dbReference type="EMBL" id="GGZ41630.1"/>
    </source>
</evidence>
<keyword evidence="3 7" id="KW-0812">Transmembrane</keyword>
<dbReference type="Proteomes" id="UP000619457">
    <property type="component" value="Unassembled WGS sequence"/>
</dbReference>
<protein>
    <submittedName>
        <fullName evidence="10">Multidrug ABC transporter substrate-binding protein</fullName>
    </submittedName>
</protein>
<dbReference type="Pfam" id="PF02687">
    <property type="entry name" value="FtsX"/>
    <property type="match status" value="1"/>
</dbReference>
<evidence type="ECO:0000256" key="5">
    <source>
        <dbReference type="ARBA" id="ARBA00023136"/>
    </source>
</evidence>
<keyword evidence="4 7" id="KW-1133">Transmembrane helix</keyword>
<evidence type="ECO:0000256" key="3">
    <source>
        <dbReference type="ARBA" id="ARBA00022692"/>
    </source>
</evidence>
<comment type="subcellular location">
    <subcellularLocation>
        <location evidence="1">Cell membrane</location>
        <topology evidence="1">Multi-pass membrane protein</topology>
    </subcellularLocation>
</comment>
<dbReference type="PANTHER" id="PTHR30572">
    <property type="entry name" value="MEMBRANE COMPONENT OF TRANSPORTER-RELATED"/>
    <property type="match status" value="1"/>
</dbReference>
<accession>A0A918UXI6</accession>
<dbReference type="InterPro" id="IPR050250">
    <property type="entry name" value="Macrolide_Exporter_MacB"/>
</dbReference>
<evidence type="ECO:0000259" key="8">
    <source>
        <dbReference type="Pfam" id="PF02687"/>
    </source>
</evidence>
<keyword evidence="5 7" id="KW-0472">Membrane</keyword>
<comment type="similarity">
    <text evidence="6">Belongs to the ABC-4 integral membrane protein family.</text>
</comment>
<evidence type="ECO:0000256" key="4">
    <source>
        <dbReference type="ARBA" id="ARBA00022989"/>
    </source>
</evidence>
<dbReference type="GO" id="GO:0005886">
    <property type="term" value="C:plasma membrane"/>
    <property type="evidence" value="ECO:0007669"/>
    <property type="project" value="UniProtKB-SubCell"/>
</dbReference>
<evidence type="ECO:0000256" key="1">
    <source>
        <dbReference type="ARBA" id="ARBA00004651"/>
    </source>
</evidence>